<name>A0A3A4ACE1_9ACTN</name>
<evidence type="ECO:0000256" key="1">
    <source>
        <dbReference type="SAM" id="Phobius"/>
    </source>
</evidence>
<dbReference type="InterPro" id="IPR000073">
    <property type="entry name" value="AB_hydrolase_1"/>
</dbReference>
<keyword evidence="1" id="KW-0472">Membrane</keyword>
<organism evidence="3 4">
    <name type="scientific">Bailinhaonella thermotolerans</name>
    <dbReference type="NCBI Taxonomy" id="1070861"/>
    <lineage>
        <taxon>Bacteria</taxon>
        <taxon>Bacillati</taxon>
        <taxon>Actinomycetota</taxon>
        <taxon>Actinomycetes</taxon>
        <taxon>Streptosporangiales</taxon>
        <taxon>Streptosporangiaceae</taxon>
        <taxon>Bailinhaonella</taxon>
    </lineage>
</organism>
<dbReference type="Gene3D" id="3.40.50.1820">
    <property type="entry name" value="alpha/beta hydrolase"/>
    <property type="match status" value="1"/>
</dbReference>
<proteinExistence type="predicted"/>
<feature type="transmembrane region" description="Helical" evidence="1">
    <location>
        <begin position="143"/>
        <end position="165"/>
    </location>
</feature>
<feature type="transmembrane region" description="Helical" evidence="1">
    <location>
        <begin position="103"/>
        <end position="122"/>
    </location>
</feature>
<sequence>MSLGGRPARLVSACLAPVGWGVAAGVVTPRGPLTPVAALAAIGLGLAVGGVAGYLARTRWAMLGAPVLFAVVFELVRIGATGPSVDLPRLGVFGVLALVSGRGAHGLLGLLPMFVGAAYGAGLARRSARADGAPPREGRIRRYLGRTVIGLLAAVVVLLAAGVAAPASTAPVAGGRGVAELTTVESGGRRLGLMIRGADTSNPVLLFVPGAPGASERGAVRARLSGLERHFVVATLDRRGGGASQAAIEPTGTFTPESETADALAAANHLRTRFRRDRVYLLAHSGGTLPAVLAVQRRPDLFHAYIGVGQAVNTGAADRVQYTDTLAWARKHDAALDAALRAAGPPPYDSIHGYEPMLLAEPRVYAPPGHEPTTQGGLDESLAAPEYSLLEKMRLFAGFLDAYDVYYPRARDVDLRQRVPRLAVPAYFVDGAAEVPARLALMEDWYGRLSAPVKRHLILPGAGHRSMYDQPAAFVDTLVKHVLHP</sequence>
<dbReference type="OrthoDB" id="5513277at2"/>
<evidence type="ECO:0000259" key="2">
    <source>
        <dbReference type="Pfam" id="PF00561"/>
    </source>
</evidence>
<dbReference type="InterPro" id="IPR029058">
    <property type="entry name" value="AB_hydrolase_fold"/>
</dbReference>
<keyword evidence="3" id="KW-0378">Hydrolase</keyword>
<accession>A0A3A4ACE1</accession>
<dbReference type="RefSeq" id="WP_119929833.1">
    <property type="nucleotide sequence ID" value="NZ_QZEY01000015.1"/>
</dbReference>
<reference evidence="3 4" key="1">
    <citation type="submission" date="2018-09" db="EMBL/GenBank/DDBJ databases">
        <title>YIM 75507 draft genome.</title>
        <authorList>
            <person name="Tang S."/>
            <person name="Feng Y."/>
        </authorList>
    </citation>
    <scope>NUCLEOTIDE SEQUENCE [LARGE SCALE GENOMIC DNA]</scope>
    <source>
        <strain evidence="3 4">YIM 75507</strain>
    </source>
</reference>
<keyword evidence="4" id="KW-1185">Reference proteome</keyword>
<dbReference type="EMBL" id="QZEY01000015">
    <property type="protein sequence ID" value="RJL24457.1"/>
    <property type="molecule type" value="Genomic_DNA"/>
</dbReference>
<feature type="transmembrane region" description="Helical" evidence="1">
    <location>
        <begin position="63"/>
        <end position="83"/>
    </location>
</feature>
<protein>
    <submittedName>
        <fullName evidence="3">Alpha/beta hydrolase</fullName>
    </submittedName>
</protein>
<comment type="caution">
    <text evidence="3">The sequence shown here is derived from an EMBL/GenBank/DDBJ whole genome shotgun (WGS) entry which is preliminary data.</text>
</comment>
<evidence type="ECO:0000313" key="3">
    <source>
        <dbReference type="EMBL" id="RJL24457.1"/>
    </source>
</evidence>
<dbReference type="AlphaFoldDB" id="A0A3A4ACE1"/>
<dbReference type="GO" id="GO:0016787">
    <property type="term" value="F:hydrolase activity"/>
    <property type="evidence" value="ECO:0007669"/>
    <property type="project" value="UniProtKB-KW"/>
</dbReference>
<dbReference type="Proteomes" id="UP000265768">
    <property type="component" value="Unassembled WGS sequence"/>
</dbReference>
<dbReference type="Pfam" id="PF00561">
    <property type="entry name" value="Abhydrolase_1"/>
    <property type="match status" value="1"/>
</dbReference>
<dbReference type="SUPFAM" id="SSF53474">
    <property type="entry name" value="alpha/beta-Hydrolases"/>
    <property type="match status" value="1"/>
</dbReference>
<feature type="domain" description="AB hydrolase-1" evidence="2">
    <location>
        <begin position="203"/>
        <end position="329"/>
    </location>
</feature>
<evidence type="ECO:0000313" key="4">
    <source>
        <dbReference type="Proteomes" id="UP000265768"/>
    </source>
</evidence>
<keyword evidence="1" id="KW-0812">Transmembrane</keyword>
<keyword evidence="1" id="KW-1133">Transmembrane helix</keyword>
<feature type="transmembrane region" description="Helical" evidence="1">
    <location>
        <begin position="35"/>
        <end position="56"/>
    </location>
</feature>
<gene>
    <name evidence="3" type="ORF">D5H75_29485</name>
</gene>